<dbReference type="EMBL" id="BDHI01000017">
    <property type="protein sequence ID" value="GCB24385.1"/>
    <property type="molecule type" value="Genomic_DNA"/>
</dbReference>
<evidence type="ECO:0000313" key="5">
    <source>
        <dbReference type="Proteomes" id="UP000286921"/>
    </source>
</evidence>
<gene>
    <name evidence="4" type="ORF">AAWM_07270</name>
</gene>
<dbReference type="PRINTS" id="PR01415">
    <property type="entry name" value="ANKYRIN"/>
</dbReference>
<evidence type="ECO:0000256" key="3">
    <source>
        <dbReference type="PROSITE-ProRule" id="PRU00023"/>
    </source>
</evidence>
<dbReference type="AlphaFoldDB" id="A0A401KYK9"/>
<keyword evidence="5" id="KW-1185">Reference proteome</keyword>
<dbReference type="PROSITE" id="PS50088">
    <property type="entry name" value="ANK_REPEAT"/>
    <property type="match status" value="5"/>
</dbReference>
<feature type="repeat" description="ANK" evidence="3">
    <location>
        <begin position="361"/>
        <end position="394"/>
    </location>
</feature>
<protein>
    <submittedName>
        <fullName evidence="4">Ankyrin-1</fullName>
    </submittedName>
</protein>
<comment type="caution">
    <text evidence="4">The sequence shown here is derived from an EMBL/GenBank/DDBJ whole genome shotgun (WGS) entry which is preliminary data.</text>
</comment>
<feature type="repeat" description="ANK" evidence="3">
    <location>
        <begin position="290"/>
        <end position="312"/>
    </location>
</feature>
<sequence length="716" mass="79871">MLLDLPNEILLCIAESFDLSRDILAFVQVTKRTSRLLLPVLYKFNIEKQHSSALCWAAQHDHSPLAERLVREYHANVNAVHDGNTPLLYAASDGSIKVVDALLASRQIQVNWRNTKGHSALWRAARYGYTDIVKRLLKQDNIKVNIADRTQGTTPLAVAVIRGHAETVKSLLTIRRVNVNKRDRRGWTPVFHALSRAISYGDRSILEMILTRPNADLLHQDEEGRTPLVYAVQHNEASLTAMLLRHPTSRTEPRDFHGRTALWYAVQQGNTDIIPLLLDSGADVGVLDDYGETPLHKSIKDGNLSATRLLLRDPTVWTPVFALHAVNNVLPPLCMAADRGSIEMVRLLVECGWYVNEVDVEGQTPLHCAAENGHDPVVQVLLTNEQLDVNARDHRKSTALHEAAWKGHLAVADLLLTKPSIDINVEDRYGCTPLWYATRHGHHNVALRLLEESNVIVNAVCRFQTQPEKSTSLHHVVDCGSTQLVQRLLAQTALNPNITDHYGRSPLGCASHAGNLPMVELLLGRSDVQVNAADQNEQPPLWSAASQGHIQVVERLLQRGDINVNQGWGPYSAPLLVAITRGHPGVAMRLLDCFPRLDVNVQTYLGDSALSLAALQGHGDVVARLLEIWQTDRNGTDRWGRTALWWAARAGQARIVQRLLEDDRVLIDVMDNDGVDAMHAASSHYRFDIARLIRTHCSTRYSNWTGSAPHHLRTRS</sequence>
<dbReference type="PANTHER" id="PTHR24198">
    <property type="entry name" value="ANKYRIN REPEAT AND PROTEIN KINASE DOMAIN-CONTAINING PROTEIN"/>
    <property type="match status" value="1"/>
</dbReference>
<dbReference type="InterPro" id="IPR036770">
    <property type="entry name" value="Ankyrin_rpt-contain_sf"/>
</dbReference>
<evidence type="ECO:0000256" key="1">
    <source>
        <dbReference type="ARBA" id="ARBA00022737"/>
    </source>
</evidence>
<dbReference type="Proteomes" id="UP000286921">
    <property type="component" value="Unassembled WGS sequence"/>
</dbReference>
<dbReference type="Pfam" id="PF00023">
    <property type="entry name" value="Ank"/>
    <property type="match status" value="3"/>
</dbReference>
<evidence type="ECO:0000256" key="2">
    <source>
        <dbReference type="ARBA" id="ARBA00023043"/>
    </source>
</evidence>
<feature type="repeat" description="ANK" evidence="3">
    <location>
        <begin position="151"/>
        <end position="184"/>
    </location>
</feature>
<feature type="repeat" description="ANK" evidence="3">
    <location>
        <begin position="257"/>
        <end position="289"/>
    </location>
</feature>
<organism evidence="4 5">
    <name type="scientific">Aspergillus awamori</name>
    <name type="common">Black koji mold</name>
    <dbReference type="NCBI Taxonomy" id="105351"/>
    <lineage>
        <taxon>Eukaryota</taxon>
        <taxon>Fungi</taxon>
        <taxon>Dikarya</taxon>
        <taxon>Ascomycota</taxon>
        <taxon>Pezizomycotina</taxon>
        <taxon>Eurotiomycetes</taxon>
        <taxon>Eurotiomycetidae</taxon>
        <taxon>Eurotiales</taxon>
        <taxon>Aspergillaceae</taxon>
        <taxon>Aspergillus</taxon>
    </lineage>
</organism>
<dbReference type="InterPro" id="IPR002110">
    <property type="entry name" value="Ankyrin_rpt"/>
</dbReference>
<dbReference type="Pfam" id="PF12796">
    <property type="entry name" value="Ank_2"/>
    <property type="match status" value="5"/>
</dbReference>
<accession>A0A401KYK9</accession>
<dbReference type="SUPFAM" id="SSF48403">
    <property type="entry name" value="Ankyrin repeat"/>
    <property type="match status" value="3"/>
</dbReference>
<proteinExistence type="predicted"/>
<dbReference type="PANTHER" id="PTHR24198:SF165">
    <property type="entry name" value="ANKYRIN REPEAT-CONTAINING PROTEIN-RELATED"/>
    <property type="match status" value="1"/>
</dbReference>
<feature type="repeat" description="ANK" evidence="3">
    <location>
        <begin position="82"/>
        <end position="103"/>
    </location>
</feature>
<reference evidence="4 5" key="1">
    <citation type="submission" date="2016-09" db="EMBL/GenBank/DDBJ databases">
        <title>Aspergillus awamori IFM 58123T.</title>
        <authorList>
            <person name="Kusuya Y."/>
            <person name="Shimizu M."/>
            <person name="Takahashi H."/>
            <person name="Yaguchi T."/>
        </authorList>
    </citation>
    <scope>NUCLEOTIDE SEQUENCE [LARGE SCALE GENOMIC DNA]</scope>
    <source>
        <strain evidence="4 5">IFM 58123</strain>
    </source>
</reference>
<dbReference type="Gene3D" id="1.25.40.20">
    <property type="entry name" value="Ankyrin repeat-containing domain"/>
    <property type="match status" value="6"/>
</dbReference>
<evidence type="ECO:0000313" key="4">
    <source>
        <dbReference type="EMBL" id="GCB24385.1"/>
    </source>
</evidence>
<dbReference type="PROSITE" id="PS50297">
    <property type="entry name" value="ANK_REP_REGION"/>
    <property type="match status" value="5"/>
</dbReference>
<dbReference type="STRING" id="105351.A0A401KYK9"/>
<name>A0A401KYK9_ASPAW</name>
<keyword evidence="2 3" id="KW-0040">ANK repeat</keyword>
<keyword evidence="1" id="KW-0677">Repeat</keyword>
<dbReference type="SMART" id="SM00248">
    <property type="entry name" value="ANK"/>
    <property type="match status" value="19"/>
</dbReference>